<dbReference type="AlphaFoldDB" id="A0A0B6ZLX7"/>
<protein>
    <submittedName>
        <fullName evidence="1">Uncharacterized protein</fullName>
    </submittedName>
</protein>
<accession>A0A0B6ZLX7</accession>
<reference evidence="1" key="1">
    <citation type="submission" date="2014-12" db="EMBL/GenBank/DDBJ databases">
        <title>Insight into the proteome of Arion vulgaris.</title>
        <authorList>
            <person name="Aradska J."/>
            <person name="Bulat T."/>
            <person name="Smidak R."/>
            <person name="Sarate P."/>
            <person name="Gangsoo J."/>
            <person name="Sialana F."/>
            <person name="Bilban M."/>
            <person name="Lubec G."/>
        </authorList>
    </citation>
    <scope>NUCLEOTIDE SEQUENCE</scope>
    <source>
        <tissue evidence="1">Skin</tissue>
    </source>
</reference>
<gene>
    <name evidence="1" type="primary">ORF70362</name>
</gene>
<sequence length="51" mass="5536">MNAKKKKSQTGFIPLQKGWNRPQTGGSICVGYGCDFETWMLTSEAGEGTPV</sequence>
<evidence type="ECO:0000313" key="1">
    <source>
        <dbReference type="EMBL" id="CEK69483.1"/>
    </source>
</evidence>
<name>A0A0B6ZLX7_9EUPU</name>
<dbReference type="PROSITE" id="PS51257">
    <property type="entry name" value="PROKAR_LIPOPROTEIN"/>
    <property type="match status" value="1"/>
</dbReference>
<proteinExistence type="predicted"/>
<organism evidence="1">
    <name type="scientific">Arion vulgaris</name>
    <dbReference type="NCBI Taxonomy" id="1028688"/>
    <lineage>
        <taxon>Eukaryota</taxon>
        <taxon>Metazoa</taxon>
        <taxon>Spiralia</taxon>
        <taxon>Lophotrochozoa</taxon>
        <taxon>Mollusca</taxon>
        <taxon>Gastropoda</taxon>
        <taxon>Heterobranchia</taxon>
        <taxon>Euthyneura</taxon>
        <taxon>Panpulmonata</taxon>
        <taxon>Eupulmonata</taxon>
        <taxon>Stylommatophora</taxon>
        <taxon>Helicina</taxon>
        <taxon>Arionoidea</taxon>
        <taxon>Arionidae</taxon>
        <taxon>Arion</taxon>
    </lineage>
</organism>
<dbReference type="EMBL" id="HACG01022618">
    <property type="protein sequence ID" value="CEK69483.1"/>
    <property type="molecule type" value="Transcribed_RNA"/>
</dbReference>